<feature type="transmembrane region" description="Helical" evidence="1">
    <location>
        <begin position="45"/>
        <end position="62"/>
    </location>
</feature>
<dbReference type="RefSeq" id="WP_264808347.1">
    <property type="nucleotide sequence ID" value="NZ_CP110226.1"/>
</dbReference>
<gene>
    <name evidence="2" type="ORF">OM944_14535</name>
</gene>
<keyword evidence="3" id="KW-1185">Reference proteome</keyword>
<evidence type="ECO:0000256" key="1">
    <source>
        <dbReference type="SAM" id="Phobius"/>
    </source>
</evidence>
<keyword evidence="1" id="KW-0812">Transmembrane</keyword>
<keyword evidence="1" id="KW-0472">Membrane</keyword>
<evidence type="ECO:0000313" key="3">
    <source>
        <dbReference type="Proteomes" id="UP001163156"/>
    </source>
</evidence>
<dbReference type="Proteomes" id="UP001163156">
    <property type="component" value="Chromosome"/>
</dbReference>
<feature type="transmembrane region" description="Helical" evidence="1">
    <location>
        <begin position="6"/>
        <end position="33"/>
    </location>
</feature>
<keyword evidence="1" id="KW-1133">Transmembrane helix</keyword>
<reference evidence="2" key="1">
    <citation type="submission" date="2022-10" db="EMBL/GenBank/DDBJ databases">
        <title>Algoriphagus sp. a novel bacteria isolate from halophytes salicornia europaea.</title>
        <authorList>
            <person name="Peng Y."/>
            <person name="Jiang L."/>
            <person name="Lee J."/>
        </authorList>
    </citation>
    <scope>NUCLEOTIDE SEQUENCE</scope>
    <source>
        <strain evidence="2">TR-M5</strain>
    </source>
</reference>
<evidence type="ECO:0000313" key="2">
    <source>
        <dbReference type="EMBL" id="UZD21881.1"/>
    </source>
</evidence>
<name>A0ABY6MHV6_9BACT</name>
<protein>
    <submittedName>
        <fullName evidence="2">Uncharacterized protein</fullName>
    </submittedName>
</protein>
<organism evidence="2 3">
    <name type="scientific">Algoriphagus halophytocola</name>
    <dbReference type="NCBI Taxonomy" id="2991499"/>
    <lineage>
        <taxon>Bacteria</taxon>
        <taxon>Pseudomonadati</taxon>
        <taxon>Bacteroidota</taxon>
        <taxon>Cytophagia</taxon>
        <taxon>Cytophagales</taxon>
        <taxon>Cyclobacteriaceae</taxon>
        <taxon>Algoriphagus</taxon>
    </lineage>
</organism>
<sequence length="63" mass="7189">MLQAVLLLLKIGFVFSLISLLAGLVKPVYVLWFLDRMNRLKVIKFYGFGCVLTLVLIYLLSVL</sequence>
<dbReference type="EMBL" id="CP110226">
    <property type="protein sequence ID" value="UZD21881.1"/>
    <property type="molecule type" value="Genomic_DNA"/>
</dbReference>
<proteinExistence type="predicted"/>
<accession>A0ABY6MHV6</accession>